<dbReference type="InterPro" id="IPR027417">
    <property type="entry name" value="P-loop_NTPase"/>
</dbReference>
<gene>
    <name evidence="1" type="ORF">IE077_001270</name>
</gene>
<protein>
    <submittedName>
        <fullName evidence="1">DnaJ domain-containing protein</fullName>
    </submittedName>
</protein>
<accession>A0ABQ7J5N8</accession>
<keyword evidence="2" id="KW-1185">Reference proteome</keyword>
<proteinExistence type="predicted"/>
<sequence length="344" mass="39462">MAALKLESMAGFSSTQKALTLMSRTFPIKLISSSFPRFISTISASDASSTLNHRSLPLNEEGLVEDPFWSNPLQPQRCVGCGISFQTEIPKATGFVDKKKMEEFSGGRKKVYPKMKGHWVETSPEGVKVMKEESSKFRIRTKLLLCQRCYRLQFYKKYDFSRLVASDESLPHPFLGETEMAGFVSKILSNIRKDSLVLKMIDILDIESSIVPELFEGCRNRRLQVIWVINKIDCLPKGVDFGEYLKVIFAYKDNLLIKTIKLSTSYGRKVKQWIRRLVRQIKNAHVDDIILLSSLTGLHFEELETSMKRFINIDQPKSIYVVGRVYYLNIAVLEIVKYVSEITF</sequence>
<organism evidence="1 2">
    <name type="scientific">Cardiosporidium cionae</name>
    <dbReference type="NCBI Taxonomy" id="476202"/>
    <lineage>
        <taxon>Eukaryota</taxon>
        <taxon>Sar</taxon>
        <taxon>Alveolata</taxon>
        <taxon>Apicomplexa</taxon>
        <taxon>Aconoidasida</taxon>
        <taxon>Nephromycida</taxon>
        <taxon>Cardiosporidium</taxon>
    </lineage>
</organism>
<comment type="caution">
    <text evidence="1">The sequence shown here is derived from an EMBL/GenBank/DDBJ whole genome shotgun (WGS) entry which is preliminary data.</text>
</comment>
<dbReference type="Gene3D" id="3.40.50.300">
    <property type="entry name" value="P-loop containing nucleotide triphosphate hydrolases"/>
    <property type="match status" value="1"/>
</dbReference>
<evidence type="ECO:0000313" key="1">
    <source>
        <dbReference type="EMBL" id="KAF8819278.1"/>
    </source>
</evidence>
<dbReference type="SUPFAM" id="SSF52540">
    <property type="entry name" value="P-loop containing nucleoside triphosphate hydrolases"/>
    <property type="match status" value="1"/>
</dbReference>
<dbReference type="InterPro" id="IPR050896">
    <property type="entry name" value="Mito_lipid_metab_GTPase"/>
</dbReference>
<reference evidence="1 2" key="1">
    <citation type="journal article" date="2020" name="bioRxiv">
        <title>Metabolic contributions of an alphaproteobacterial endosymbiont in the apicomplexan Cardiosporidium cionae.</title>
        <authorList>
            <person name="Hunter E.S."/>
            <person name="Paight C.J."/>
            <person name="Lane C.E."/>
        </authorList>
    </citation>
    <scope>NUCLEOTIDE SEQUENCE [LARGE SCALE GENOMIC DNA]</scope>
    <source>
        <strain evidence="1">ESH_2018</strain>
    </source>
</reference>
<name>A0ABQ7J5N8_9APIC</name>
<dbReference type="EMBL" id="JADAQX010000844">
    <property type="protein sequence ID" value="KAF8819278.1"/>
    <property type="molecule type" value="Genomic_DNA"/>
</dbReference>
<dbReference type="PANTHER" id="PTHR46434">
    <property type="entry name" value="GENETIC INTERACTOR OF PROHIBITINS 3, MITOCHONDRIAL"/>
    <property type="match status" value="1"/>
</dbReference>
<dbReference type="PANTHER" id="PTHR46434:SF1">
    <property type="entry name" value="GENETIC INTERACTOR OF PROHIBITINS 3, MITOCHONDRIAL"/>
    <property type="match status" value="1"/>
</dbReference>
<evidence type="ECO:0000313" key="2">
    <source>
        <dbReference type="Proteomes" id="UP000823046"/>
    </source>
</evidence>
<dbReference type="Proteomes" id="UP000823046">
    <property type="component" value="Unassembled WGS sequence"/>
</dbReference>